<dbReference type="SMART" id="SM00342">
    <property type="entry name" value="HTH_ARAC"/>
    <property type="match status" value="1"/>
</dbReference>
<sequence>MDKQIICLDSPTDFMVGKYVSANEIKQYIGIPCKIKAGVFILCMKGYVRSTINLSEYKTTKYNVITLTPNSYIQVHEMSDDILIYFAAFSSDFMSYANFLKSTMSCLSSIYRHPVIPISQNMSKLIASFYDLLRRYAVYPNIVSNKEMIKAIFTICSQGIIELYDSKQLLKKQERTRYTEIYQDFINQALKHYTAEHNISFYADRLGLTPSYLATCIKKAIGQTPLDVLTQIILIDAKVQLKGTNQEIKNIAMELGFNNLSFFNRFFRKHVGMTPQEYRGKQYTYSCYQKDFS</sequence>
<evidence type="ECO:0000313" key="5">
    <source>
        <dbReference type="EMBL" id="KKB50458.1"/>
    </source>
</evidence>
<evidence type="ECO:0000256" key="1">
    <source>
        <dbReference type="ARBA" id="ARBA00023015"/>
    </source>
</evidence>
<dbReference type="AlphaFoldDB" id="A0A0F5IY73"/>
<feature type="domain" description="HTH araC/xylS-type" evidence="4">
    <location>
        <begin position="180"/>
        <end position="281"/>
    </location>
</feature>
<keyword evidence="1" id="KW-0805">Transcription regulation</keyword>
<organism evidence="5 6">
    <name type="scientific">Parabacteroides gordonii MS-1 = DSM 23371</name>
    <dbReference type="NCBI Taxonomy" id="1203610"/>
    <lineage>
        <taxon>Bacteria</taxon>
        <taxon>Pseudomonadati</taxon>
        <taxon>Bacteroidota</taxon>
        <taxon>Bacteroidia</taxon>
        <taxon>Bacteroidales</taxon>
        <taxon>Tannerellaceae</taxon>
        <taxon>Parabacteroides</taxon>
    </lineage>
</organism>
<dbReference type="RefSeq" id="WP_028729469.1">
    <property type="nucleotide sequence ID" value="NZ_KE386763.1"/>
</dbReference>
<dbReference type="PANTHER" id="PTHR43280">
    <property type="entry name" value="ARAC-FAMILY TRANSCRIPTIONAL REGULATOR"/>
    <property type="match status" value="1"/>
</dbReference>
<dbReference type="Pfam" id="PF12833">
    <property type="entry name" value="HTH_18"/>
    <property type="match status" value="1"/>
</dbReference>
<dbReference type="HOGENOM" id="CLU_000445_88_2_10"/>
<dbReference type="Gene3D" id="1.10.10.60">
    <property type="entry name" value="Homeodomain-like"/>
    <property type="match status" value="2"/>
</dbReference>
<dbReference type="GO" id="GO:0043565">
    <property type="term" value="F:sequence-specific DNA binding"/>
    <property type="evidence" value="ECO:0007669"/>
    <property type="project" value="InterPro"/>
</dbReference>
<gene>
    <name evidence="5" type="ORF">HMPREF1536_03994</name>
</gene>
<evidence type="ECO:0000313" key="6">
    <source>
        <dbReference type="Proteomes" id="UP000033035"/>
    </source>
</evidence>
<dbReference type="PANTHER" id="PTHR43280:SF32">
    <property type="entry name" value="TRANSCRIPTIONAL REGULATORY PROTEIN"/>
    <property type="match status" value="1"/>
</dbReference>
<keyword evidence="3" id="KW-0804">Transcription</keyword>
<protein>
    <recommendedName>
        <fullName evidence="4">HTH araC/xylS-type domain-containing protein</fullName>
    </recommendedName>
</protein>
<dbReference type="InterPro" id="IPR009057">
    <property type="entry name" value="Homeodomain-like_sf"/>
</dbReference>
<evidence type="ECO:0000256" key="3">
    <source>
        <dbReference type="ARBA" id="ARBA00023163"/>
    </source>
</evidence>
<dbReference type="STRING" id="1203610.HMPREF1536_03994"/>
<dbReference type="PROSITE" id="PS01124">
    <property type="entry name" value="HTH_ARAC_FAMILY_2"/>
    <property type="match status" value="1"/>
</dbReference>
<keyword evidence="6" id="KW-1185">Reference proteome</keyword>
<name>A0A0F5IY73_9BACT</name>
<dbReference type="EMBL" id="AQHW01000020">
    <property type="protein sequence ID" value="KKB50458.1"/>
    <property type="molecule type" value="Genomic_DNA"/>
</dbReference>
<evidence type="ECO:0000259" key="4">
    <source>
        <dbReference type="PROSITE" id="PS01124"/>
    </source>
</evidence>
<evidence type="ECO:0000256" key="2">
    <source>
        <dbReference type="ARBA" id="ARBA00023125"/>
    </source>
</evidence>
<reference evidence="5 6" key="1">
    <citation type="submission" date="2013-04" db="EMBL/GenBank/DDBJ databases">
        <title>The Genome Sequence of Parabacteroides gordonii DSM 23371.</title>
        <authorList>
            <consortium name="The Broad Institute Genomics Platform"/>
            <person name="Earl A."/>
            <person name="Ward D."/>
            <person name="Feldgarden M."/>
            <person name="Gevers D."/>
            <person name="Martens E."/>
            <person name="Sakamoto M."/>
            <person name="Benno Y."/>
            <person name="Suzuki N."/>
            <person name="Matsunaga N."/>
            <person name="Koshihara K."/>
            <person name="Seki M."/>
            <person name="Komiya H."/>
            <person name="Walker B."/>
            <person name="Young S."/>
            <person name="Zeng Q."/>
            <person name="Gargeya S."/>
            <person name="Fitzgerald M."/>
            <person name="Haas B."/>
            <person name="Abouelleil A."/>
            <person name="Allen A.W."/>
            <person name="Alvarado L."/>
            <person name="Arachchi H.M."/>
            <person name="Berlin A.M."/>
            <person name="Chapman S.B."/>
            <person name="Gainer-Dewar J."/>
            <person name="Goldberg J."/>
            <person name="Griggs A."/>
            <person name="Gujja S."/>
            <person name="Hansen M."/>
            <person name="Howarth C."/>
            <person name="Imamovic A."/>
            <person name="Ireland A."/>
            <person name="Larimer J."/>
            <person name="McCowan C."/>
            <person name="Murphy C."/>
            <person name="Pearson M."/>
            <person name="Poon T.W."/>
            <person name="Priest M."/>
            <person name="Roberts A."/>
            <person name="Saif S."/>
            <person name="Shea T."/>
            <person name="Sisk P."/>
            <person name="Sykes S."/>
            <person name="Wortman J."/>
            <person name="Nusbaum C."/>
            <person name="Birren B."/>
        </authorList>
    </citation>
    <scope>NUCLEOTIDE SEQUENCE [LARGE SCALE GENOMIC DNA]</scope>
    <source>
        <strain evidence="5 6">MS-1</strain>
    </source>
</reference>
<comment type="caution">
    <text evidence="5">The sequence shown here is derived from an EMBL/GenBank/DDBJ whole genome shotgun (WGS) entry which is preliminary data.</text>
</comment>
<keyword evidence="2" id="KW-0238">DNA-binding</keyword>
<dbReference type="PRINTS" id="PR00032">
    <property type="entry name" value="HTHARAC"/>
</dbReference>
<proteinExistence type="predicted"/>
<accession>A0A0F5IY73</accession>
<dbReference type="PATRIC" id="fig|1203610.3.peg.4070"/>
<dbReference type="Proteomes" id="UP000033035">
    <property type="component" value="Unassembled WGS sequence"/>
</dbReference>
<dbReference type="GO" id="GO:0003700">
    <property type="term" value="F:DNA-binding transcription factor activity"/>
    <property type="evidence" value="ECO:0007669"/>
    <property type="project" value="InterPro"/>
</dbReference>
<dbReference type="InterPro" id="IPR020449">
    <property type="entry name" value="Tscrpt_reg_AraC-type_HTH"/>
</dbReference>
<dbReference type="InterPro" id="IPR018060">
    <property type="entry name" value="HTH_AraC"/>
</dbReference>
<dbReference type="SUPFAM" id="SSF46689">
    <property type="entry name" value="Homeodomain-like"/>
    <property type="match status" value="1"/>
</dbReference>